<accession>A0A0F9CIU8</accession>
<organism evidence="1">
    <name type="scientific">marine sediment metagenome</name>
    <dbReference type="NCBI Taxonomy" id="412755"/>
    <lineage>
        <taxon>unclassified sequences</taxon>
        <taxon>metagenomes</taxon>
        <taxon>ecological metagenomes</taxon>
    </lineage>
</organism>
<proteinExistence type="predicted"/>
<dbReference type="AlphaFoldDB" id="A0A0F9CIU8"/>
<evidence type="ECO:0000313" key="1">
    <source>
        <dbReference type="EMBL" id="KKL26362.1"/>
    </source>
</evidence>
<sequence length="185" mass="21513">MSKIRNARRVIRDAFAKDPDFRHGYQANIAMAIYDQLEFKPAYLEKCNEIADSIIKLIFESGFDDEDNKPTRPTPEFIDGLTFATIEVAQKVLDTEYPGYTIEEDNGLHIVYDPNHISYAAIQATRSQCKDFWHHDHETKKKRCLICNERWKHKPVSEGQTRMKVISCQGEKFEGYDHALKDLVE</sequence>
<gene>
    <name evidence="1" type="ORF">LCGC14_2396050</name>
</gene>
<dbReference type="EMBL" id="LAZR01035864">
    <property type="protein sequence ID" value="KKL26362.1"/>
    <property type="molecule type" value="Genomic_DNA"/>
</dbReference>
<comment type="caution">
    <text evidence="1">The sequence shown here is derived from an EMBL/GenBank/DDBJ whole genome shotgun (WGS) entry which is preliminary data.</text>
</comment>
<name>A0A0F9CIU8_9ZZZZ</name>
<protein>
    <submittedName>
        <fullName evidence="1">Uncharacterized protein</fullName>
    </submittedName>
</protein>
<reference evidence="1" key="1">
    <citation type="journal article" date="2015" name="Nature">
        <title>Complex archaea that bridge the gap between prokaryotes and eukaryotes.</title>
        <authorList>
            <person name="Spang A."/>
            <person name="Saw J.H."/>
            <person name="Jorgensen S.L."/>
            <person name="Zaremba-Niedzwiedzka K."/>
            <person name="Martijn J."/>
            <person name="Lind A.E."/>
            <person name="van Eijk R."/>
            <person name="Schleper C."/>
            <person name="Guy L."/>
            <person name="Ettema T.J."/>
        </authorList>
    </citation>
    <scope>NUCLEOTIDE SEQUENCE</scope>
</reference>